<sequence>MRCIGKGNKSALMFSGIMNLPPPTTQFSKFNTTLQQAGRETDEKSMTEAVREAFDENYVEKDIAVLVDGRCQKRRFFR</sequence>
<accession>A0A8X6TT73</accession>
<dbReference type="AlphaFoldDB" id="A0A8X6TT73"/>
<proteinExistence type="predicted"/>
<dbReference type="EMBL" id="BMAW01015503">
    <property type="protein sequence ID" value="GFT44128.1"/>
    <property type="molecule type" value="Genomic_DNA"/>
</dbReference>
<organism evidence="1 2">
    <name type="scientific">Nephila pilipes</name>
    <name type="common">Giant wood spider</name>
    <name type="synonym">Nephila maculata</name>
    <dbReference type="NCBI Taxonomy" id="299642"/>
    <lineage>
        <taxon>Eukaryota</taxon>
        <taxon>Metazoa</taxon>
        <taxon>Ecdysozoa</taxon>
        <taxon>Arthropoda</taxon>
        <taxon>Chelicerata</taxon>
        <taxon>Arachnida</taxon>
        <taxon>Araneae</taxon>
        <taxon>Araneomorphae</taxon>
        <taxon>Entelegynae</taxon>
        <taxon>Araneoidea</taxon>
        <taxon>Nephilidae</taxon>
        <taxon>Nephila</taxon>
    </lineage>
</organism>
<keyword evidence="2" id="KW-1185">Reference proteome</keyword>
<evidence type="ECO:0000313" key="1">
    <source>
        <dbReference type="EMBL" id="GFT44128.1"/>
    </source>
</evidence>
<name>A0A8X6TT73_NEPPI</name>
<gene>
    <name evidence="1" type="ORF">NPIL_645161</name>
</gene>
<evidence type="ECO:0000313" key="2">
    <source>
        <dbReference type="Proteomes" id="UP000887013"/>
    </source>
</evidence>
<comment type="caution">
    <text evidence="1">The sequence shown here is derived from an EMBL/GenBank/DDBJ whole genome shotgun (WGS) entry which is preliminary data.</text>
</comment>
<reference evidence="1" key="1">
    <citation type="submission" date="2020-08" db="EMBL/GenBank/DDBJ databases">
        <title>Multicomponent nature underlies the extraordinary mechanical properties of spider dragline silk.</title>
        <authorList>
            <person name="Kono N."/>
            <person name="Nakamura H."/>
            <person name="Mori M."/>
            <person name="Yoshida Y."/>
            <person name="Ohtoshi R."/>
            <person name="Malay A.D."/>
            <person name="Moran D.A.P."/>
            <person name="Tomita M."/>
            <person name="Numata K."/>
            <person name="Arakawa K."/>
        </authorList>
    </citation>
    <scope>NUCLEOTIDE SEQUENCE</scope>
</reference>
<dbReference type="OrthoDB" id="6426517at2759"/>
<dbReference type="Proteomes" id="UP000887013">
    <property type="component" value="Unassembled WGS sequence"/>
</dbReference>
<protein>
    <submittedName>
        <fullName evidence="1">Uncharacterized protein</fullName>
    </submittedName>
</protein>